<comment type="caution">
    <text evidence="2">The sequence shown here is derived from an EMBL/GenBank/DDBJ whole genome shotgun (WGS) entry which is preliminary data.</text>
</comment>
<dbReference type="KEGG" id="oah:DR92_4475"/>
<accession>A0A6I0DN82</accession>
<sequence>MPFFNEASRIYTPAEVSLLRSCFSSSAIFLEEGDHGYSAQELASCIITLYERGLRDPSKLAELAARLANKKYESRNATKSSVTESPFLPTKG</sequence>
<gene>
    <name evidence="2" type="ORF">F9L06_24255</name>
</gene>
<name>A0A6I0DN82_BRUAN</name>
<dbReference type="Proteomes" id="UP000441102">
    <property type="component" value="Unassembled WGS sequence"/>
</dbReference>
<evidence type="ECO:0000313" key="2">
    <source>
        <dbReference type="EMBL" id="KAB2790870.1"/>
    </source>
</evidence>
<organism evidence="2 3">
    <name type="scientific">Brucella anthropi</name>
    <name type="common">Ochrobactrum anthropi</name>
    <dbReference type="NCBI Taxonomy" id="529"/>
    <lineage>
        <taxon>Bacteria</taxon>
        <taxon>Pseudomonadati</taxon>
        <taxon>Pseudomonadota</taxon>
        <taxon>Alphaproteobacteria</taxon>
        <taxon>Hyphomicrobiales</taxon>
        <taxon>Brucellaceae</taxon>
        <taxon>Brucella/Ochrobactrum group</taxon>
        <taxon>Brucella</taxon>
    </lineage>
</organism>
<protein>
    <submittedName>
        <fullName evidence="2">Uncharacterized protein</fullName>
    </submittedName>
</protein>
<dbReference type="EMBL" id="WBWX01000016">
    <property type="protein sequence ID" value="KAB2790870.1"/>
    <property type="molecule type" value="Genomic_DNA"/>
</dbReference>
<evidence type="ECO:0000256" key="1">
    <source>
        <dbReference type="SAM" id="MobiDB-lite"/>
    </source>
</evidence>
<evidence type="ECO:0000313" key="3">
    <source>
        <dbReference type="Proteomes" id="UP000441102"/>
    </source>
</evidence>
<feature type="region of interest" description="Disordered" evidence="1">
    <location>
        <begin position="73"/>
        <end position="92"/>
    </location>
</feature>
<proteinExistence type="predicted"/>
<reference evidence="2 3" key="1">
    <citation type="submission" date="2019-09" db="EMBL/GenBank/DDBJ databases">
        <title>Taxonomic organization of the family Brucellaceae based on a phylogenomic approach.</title>
        <authorList>
            <person name="Leclercq S."/>
            <person name="Cloeckaert A."/>
            <person name="Zygmunt M.S."/>
        </authorList>
    </citation>
    <scope>NUCLEOTIDE SEQUENCE [LARGE SCALE GENOMIC DNA]</scope>
    <source>
        <strain evidence="2 3">CCUG 34461</strain>
    </source>
</reference>
<dbReference type="RefSeq" id="WP_038595088.1">
    <property type="nucleotide sequence ID" value="NZ_WBWX01000016.1"/>
</dbReference>
<dbReference type="AlphaFoldDB" id="A0A6I0DN82"/>